<dbReference type="OrthoDB" id="664757at2"/>
<dbReference type="Gene3D" id="3.40.50.2020">
    <property type="match status" value="1"/>
</dbReference>
<dbReference type="CDD" id="cd06223">
    <property type="entry name" value="PRTases_typeI"/>
    <property type="match status" value="1"/>
</dbReference>
<keyword evidence="2" id="KW-0808">Transferase</keyword>
<comment type="caution">
    <text evidence="2">The sequence shown here is derived from an EMBL/GenBank/DDBJ whole genome shotgun (WGS) entry which is preliminary data.</text>
</comment>
<dbReference type="InterPro" id="IPR050137">
    <property type="entry name" value="PyrR_bifunctional"/>
</dbReference>
<dbReference type="Pfam" id="PF00156">
    <property type="entry name" value="Pribosyltran"/>
    <property type="match status" value="1"/>
</dbReference>
<protein>
    <submittedName>
        <fullName evidence="2">Phosphoribosyltransferase</fullName>
    </submittedName>
</protein>
<evidence type="ECO:0000313" key="3">
    <source>
        <dbReference type="Proteomes" id="UP000267223"/>
    </source>
</evidence>
<sequence>MAAHNILSKEIAYRKLQRMAYEIAEQNINEEQVILAGIKENGKIISRILYSFLKEIFKGDVKLIEIALDKRDPKYISLSEKINLDNKVIIITDDVANSGRTLLYAIKPFLDYYPKKIQTLVLVERSYKEFPIAADYVGFSVSTAFTEKIIVETKNDEIEGASLITS</sequence>
<keyword evidence="3" id="KW-1185">Reference proteome</keyword>
<dbReference type="GO" id="GO:0016757">
    <property type="term" value="F:glycosyltransferase activity"/>
    <property type="evidence" value="ECO:0007669"/>
    <property type="project" value="UniProtKB-KW"/>
</dbReference>
<dbReference type="SUPFAM" id="SSF53271">
    <property type="entry name" value="PRTase-like"/>
    <property type="match status" value="1"/>
</dbReference>
<dbReference type="PANTHER" id="PTHR11608">
    <property type="entry name" value="BIFUNCTIONAL PROTEIN PYRR"/>
    <property type="match status" value="1"/>
</dbReference>
<evidence type="ECO:0000313" key="2">
    <source>
        <dbReference type="EMBL" id="RNI39926.1"/>
    </source>
</evidence>
<gene>
    <name evidence="2" type="ORF">EFY79_01085</name>
</gene>
<dbReference type="PANTHER" id="PTHR11608:SF0">
    <property type="entry name" value="BIFUNCTIONAL PROTEIN PYRR"/>
    <property type="match status" value="1"/>
</dbReference>
<dbReference type="InterPro" id="IPR029057">
    <property type="entry name" value="PRTase-like"/>
</dbReference>
<dbReference type="RefSeq" id="WP_123118817.1">
    <property type="nucleotide sequence ID" value="NZ_RJJR01000001.1"/>
</dbReference>
<dbReference type="AlphaFoldDB" id="A0A3M9NQ79"/>
<evidence type="ECO:0000259" key="1">
    <source>
        <dbReference type="Pfam" id="PF00156"/>
    </source>
</evidence>
<organism evidence="2 3">
    <name type="scientific">Hanamia caeni</name>
    <dbReference type="NCBI Taxonomy" id="2294116"/>
    <lineage>
        <taxon>Bacteria</taxon>
        <taxon>Pseudomonadati</taxon>
        <taxon>Bacteroidota</taxon>
        <taxon>Chitinophagia</taxon>
        <taxon>Chitinophagales</taxon>
        <taxon>Chitinophagaceae</taxon>
        <taxon>Hanamia</taxon>
    </lineage>
</organism>
<accession>A0A3M9NQ79</accession>
<reference evidence="2 3" key="1">
    <citation type="submission" date="2018-11" db="EMBL/GenBank/DDBJ databases">
        <title>Draft genome sequence of Ferruginibacter sp. BO-59.</title>
        <authorList>
            <person name="Im W.T."/>
        </authorList>
    </citation>
    <scope>NUCLEOTIDE SEQUENCE [LARGE SCALE GENOMIC DNA]</scope>
    <source>
        <strain evidence="2 3">BO-59</strain>
    </source>
</reference>
<dbReference type="Proteomes" id="UP000267223">
    <property type="component" value="Unassembled WGS sequence"/>
</dbReference>
<keyword evidence="2" id="KW-0328">Glycosyltransferase</keyword>
<feature type="domain" description="Phosphoribosyltransferase" evidence="1">
    <location>
        <begin position="5"/>
        <end position="144"/>
    </location>
</feature>
<dbReference type="InterPro" id="IPR000836">
    <property type="entry name" value="PRTase_dom"/>
</dbReference>
<name>A0A3M9NQ79_9BACT</name>
<proteinExistence type="predicted"/>
<dbReference type="EMBL" id="RJJR01000001">
    <property type="protein sequence ID" value="RNI39926.1"/>
    <property type="molecule type" value="Genomic_DNA"/>
</dbReference>